<accession>A0A844FH36</accession>
<dbReference type="EMBL" id="VULR01000006">
    <property type="protein sequence ID" value="MSS43271.1"/>
    <property type="molecule type" value="Genomic_DNA"/>
</dbReference>
<dbReference type="Pfam" id="PF04454">
    <property type="entry name" value="Linocin_M18"/>
    <property type="match status" value="1"/>
</dbReference>
<keyword evidence="3" id="KW-1284">Encapsulin nanocompartment</keyword>
<evidence type="ECO:0000313" key="5">
    <source>
        <dbReference type="EMBL" id="MSS43271.1"/>
    </source>
</evidence>
<reference evidence="5 6" key="1">
    <citation type="submission" date="2019-08" db="EMBL/GenBank/DDBJ databases">
        <title>In-depth cultivation of the pig gut microbiome towards novel bacterial diversity and tailored functional studies.</title>
        <authorList>
            <person name="Wylensek D."/>
            <person name="Hitch T.C.A."/>
            <person name="Clavel T."/>
        </authorList>
    </citation>
    <scope>NUCLEOTIDE SEQUENCE [LARGE SCALE GENOMIC DNA]</scope>
    <source>
        <strain evidence="5 6">Med78-601-WT-4W-RMD-3</strain>
    </source>
</reference>
<dbReference type="InterPro" id="IPR007544">
    <property type="entry name" value="ENCAP"/>
</dbReference>
<dbReference type="InterPro" id="IPR051429">
    <property type="entry name" value="Encapsulin_nc"/>
</dbReference>
<name>A0A844FH36_9FIRM</name>
<evidence type="ECO:0000313" key="6">
    <source>
        <dbReference type="Proteomes" id="UP000462760"/>
    </source>
</evidence>
<dbReference type="Proteomes" id="UP000462760">
    <property type="component" value="Unassembled WGS sequence"/>
</dbReference>
<comment type="caution">
    <text evidence="5">The sequence shown here is derived from an EMBL/GenBank/DDBJ whole genome shotgun (WGS) entry which is preliminary data.</text>
</comment>
<sequence>MLKRELAPITEEAWKEIGERAKEVLKSYLSARRVVSVEGPRGWDYTAITEGRLEKIEDDNDVKFGTYSVLPLTEARVEFEMDRWELDNIMRGAKDIDYGPLEEAVKEMALFEENAIYNGLEKAQIKGILEEANGETLKLGKDNNSVLKAIAEGIIRLKEAFAEGPYDLIVGKDVYEVIKSENPGYPLDKRIKNLIGGDIILSHVIDGAILLPHDHEDLEFTIGQDFSIGYQSSDNKKVRFFITESFTFRVLDPDIIVKFQL</sequence>
<evidence type="ECO:0000256" key="3">
    <source>
        <dbReference type="ARBA" id="ARBA00033787"/>
    </source>
</evidence>
<evidence type="ECO:0000256" key="2">
    <source>
        <dbReference type="ARBA" id="ARBA00033743"/>
    </source>
</evidence>
<dbReference type="PANTHER" id="PTHR37165">
    <property type="entry name" value="PEPTIDASE U56 FAMILY"/>
    <property type="match status" value="1"/>
</dbReference>
<dbReference type="RefSeq" id="WP_154483949.1">
    <property type="nucleotide sequence ID" value="NZ_VULR01000006.1"/>
</dbReference>
<dbReference type="PIRSF" id="PIRSF019254">
    <property type="entry name" value="CFP29"/>
    <property type="match status" value="1"/>
</dbReference>
<organism evidence="5 6">
    <name type="scientific">Anaerosalibacter bizertensis</name>
    <dbReference type="NCBI Taxonomy" id="932217"/>
    <lineage>
        <taxon>Bacteria</taxon>
        <taxon>Bacillati</taxon>
        <taxon>Bacillota</taxon>
        <taxon>Tissierellia</taxon>
        <taxon>Tissierellales</taxon>
        <taxon>Sporanaerobacteraceae</taxon>
        <taxon>Anaerosalibacter</taxon>
    </lineage>
</organism>
<dbReference type="Gene3D" id="3.30.2400.30">
    <property type="match status" value="1"/>
</dbReference>
<dbReference type="AlphaFoldDB" id="A0A844FH36"/>
<dbReference type="OrthoDB" id="2922at2"/>
<dbReference type="Gene3D" id="3.30.2320.10">
    <property type="entry name" value="hypothetical protein PF0899 domain"/>
    <property type="match status" value="1"/>
</dbReference>
<comment type="subcellular location">
    <subcellularLocation>
        <location evidence="1">Encapsulin nanocompartment</location>
    </subcellularLocation>
</comment>
<dbReference type="PANTHER" id="PTHR37165:SF1">
    <property type="entry name" value="TYPE 1 ENCAPSULIN SHELL PROTEIN"/>
    <property type="match status" value="1"/>
</dbReference>
<dbReference type="NCBIfam" id="NF041155">
    <property type="entry name" value="encap_f1"/>
    <property type="match status" value="1"/>
</dbReference>
<comment type="similarity">
    <text evidence="2">Belongs to the encapsulin family. Family 1 subfamily.</text>
</comment>
<gene>
    <name evidence="5" type="ORF">FYJ27_05930</name>
</gene>
<protein>
    <recommendedName>
        <fullName evidence="4">Type 1 encapsulin shell protein</fullName>
    </recommendedName>
</protein>
<dbReference type="GO" id="GO:0140737">
    <property type="term" value="C:encapsulin nanocompartment"/>
    <property type="evidence" value="ECO:0007669"/>
    <property type="project" value="UniProtKB-SubCell"/>
</dbReference>
<evidence type="ECO:0000256" key="1">
    <source>
        <dbReference type="ARBA" id="ARBA00033738"/>
    </source>
</evidence>
<evidence type="ECO:0000256" key="4">
    <source>
        <dbReference type="ARBA" id="ARBA00050023"/>
    </source>
</evidence>
<proteinExistence type="inferred from homology"/>